<dbReference type="SUPFAM" id="SSF46785">
    <property type="entry name" value="Winged helix' DNA-binding domain"/>
    <property type="match status" value="1"/>
</dbReference>
<evidence type="ECO:0000259" key="2">
    <source>
        <dbReference type="Pfam" id="PF02481"/>
    </source>
</evidence>
<dbReference type="PATRIC" id="fig|1617427.3.peg.468"/>
<dbReference type="AlphaFoldDB" id="A0A136KJM8"/>
<dbReference type="InterPro" id="IPR003488">
    <property type="entry name" value="DprA"/>
</dbReference>
<dbReference type="SUPFAM" id="SSF102405">
    <property type="entry name" value="MCP/YpsA-like"/>
    <property type="match status" value="1"/>
</dbReference>
<reference evidence="3 4" key="1">
    <citation type="submission" date="2015-02" db="EMBL/GenBank/DDBJ databases">
        <title>Improved understanding of the partial-nitritation anammox process through 23 genomes representing the majority of the microbial community.</title>
        <authorList>
            <person name="Speth D.R."/>
            <person name="In T Zandt M."/>
            <person name="Guerrero Cruz S."/>
            <person name="Jetten M.S."/>
            <person name="Dutilh B.E."/>
        </authorList>
    </citation>
    <scope>NUCLEOTIDE SEQUENCE [LARGE SCALE GENOMIC DNA]</scope>
    <source>
        <strain evidence="3">OLB21</strain>
    </source>
</reference>
<dbReference type="Pfam" id="PF02481">
    <property type="entry name" value="DNA_processg_A"/>
    <property type="match status" value="1"/>
</dbReference>
<sequence>MQTVVSQCLELLFQILRQDQILKLITQSLIMVASLVSEFYIQETYDKYIFPRRNRIIAGIADDTIVIEAPIKSGALITAKLAFDYSRTVYSFPNSIFSKNSGTNYLISENISQAVESVEKLASYLKITATNSTNSQDSITNSILVQLQENDLSFEQLAESVNIAKSDLTNYLLKLEINGIISRSLTGYYRIK</sequence>
<dbReference type="PANTHER" id="PTHR43022:SF1">
    <property type="entry name" value="PROTEIN SMF"/>
    <property type="match status" value="1"/>
</dbReference>
<accession>A0A136KJM8</accession>
<proteinExistence type="inferred from homology"/>
<gene>
    <name evidence="3" type="ORF">UZ20_WS6002000445</name>
</gene>
<dbReference type="InterPro" id="IPR057666">
    <property type="entry name" value="DrpA_SLOG"/>
</dbReference>
<dbReference type="STRING" id="1617427.UZ20_WS6002000445"/>
<name>A0A136KJM8_9BACT</name>
<protein>
    <recommendedName>
        <fullName evidence="2">Smf/DprA SLOG domain-containing protein</fullName>
    </recommendedName>
</protein>
<feature type="domain" description="Smf/DprA SLOG" evidence="2">
    <location>
        <begin position="28"/>
        <end position="124"/>
    </location>
</feature>
<dbReference type="GO" id="GO:0009294">
    <property type="term" value="P:DNA-mediated transformation"/>
    <property type="evidence" value="ECO:0007669"/>
    <property type="project" value="InterPro"/>
</dbReference>
<dbReference type="Proteomes" id="UP000070449">
    <property type="component" value="Unassembled WGS sequence"/>
</dbReference>
<evidence type="ECO:0000313" key="3">
    <source>
        <dbReference type="EMBL" id="KXK09641.1"/>
    </source>
</evidence>
<dbReference type="PANTHER" id="PTHR43022">
    <property type="entry name" value="PROTEIN SMF"/>
    <property type="match status" value="1"/>
</dbReference>
<organism evidence="3 4">
    <name type="scientific">candidate division WS6 bacterium OLB21</name>
    <dbReference type="NCBI Taxonomy" id="1617427"/>
    <lineage>
        <taxon>Bacteria</taxon>
        <taxon>Candidatus Dojkabacteria</taxon>
    </lineage>
</organism>
<dbReference type="Gene3D" id="3.40.50.450">
    <property type="match status" value="1"/>
</dbReference>
<dbReference type="InterPro" id="IPR036390">
    <property type="entry name" value="WH_DNA-bd_sf"/>
</dbReference>
<dbReference type="EMBL" id="JYPD01000014">
    <property type="protein sequence ID" value="KXK09641.1"/>
    <property type="molecule type" value="Genomic_DNA"/>
</dbReference>
<evidence type="ECO:0000313" key="4">
    <source>
        <dbReference type="Proteomes" id="UP000070449"/>
    </source>
</evidence>
<comment type="similarity">
    <text evidence="1">Belongs to the DprA/Smf family.</text>
</comment>
<comment type="caution">
    <text evidence="3">The sequence shown here is derived from an EMBL/GenBank/DDBJ whole genome shotgun (WGS) entry which is preliminary data.</text>
</comment>
<evidence type="ECO:0000256" key="1">
    <source>
        <dbReference type="ARBA" id="ARBA00006525"/>
    </source>
</evidence>